<evidence type="ECO:0000256" key="8">
    <source>
        <dbReference type="PIRSR" id="PIRSR600175-1"/>
    </source>
</evidence>
<reference evidence="10 11" key="1">
    <citation type="journal article" date="2024" name="BMC Genomics">
        <title>De novo assembly and annotation of Popillia japonica's genome with initial clues to its potential as an invasive pest.</title>
        <authorList>
            <person name="Cucini C."/>
            <person name="Boschi S."/>
            <person name="Funari R."/>
            <person name="Cardaioli E."/>
            <person name="Iannotti N."/>
            <person name="Marturano G."/>
            <person name="Paoli F."/>
            <person name="Bruttini M."/>
            <person name="Carapelli A."/>
            <person name="Frati F."/>
            <person name="Nardi F."/>
        </authorList>
    </citation>
    <scope>NUCLEOTIDE SEQUENCE [LARGE SCALE GENOMIC DNA]</scope>
    <source>
        <strain evidence="10">DMR45628</strain>
    </source>
</reference>
<evidence type="ECO:0000256" key="6">
    <source>
        <dbReference type="ARBA" id="ARBA00022989"/>
    </source>
</evidence>
<dbReference type="GO" id="GO:0035725">
    <property type="term" value="P:sodium ion transmembrane transport"/>
    <property type="evidence" value="ECO:0007669"/>
    <property type="project" value="TreeGrafter"/>
</dbReference>
<evidence type="ECO:0000256" key="3">
    <source>
        <dbReference type="ARBA" id="ARBA00022448"/>
    </source>
</evidence>
<keyword evidence="5" id="KW-0769">Symport</keyword>
<keyword evidence="8" id="KW-0915">Sodium</keyword>
<feature type="transmembrane region" description="Helical" evidence="9">
    <location>
        <begin position="461"/>
        <end position="488"/>
    </location>
</feature>
<feature type="binding site" evidence="8">
    <location>
        <position position="123"/>
    </location>
    <ligand>
        <name>Na(+)</name>
        <dbReference type="ChEBI" id="CHEBI:29101"/>
        <label>1</label>
    </ligand>
</feature>
<comment type="caution">
    <text evidence="10">The sequence shown here is derived from an EMBL/GenBank/DDBJ whole genome shotgun (WGS) entry which is preliminary data.</text>
</comment>
<keyword evidence="3" id="KW-0813">Transport</keyword>
<keyword evidence="8" id="KW-0479">Metal-binding</keyword>
<dbReference type="InterPro" id="IPR000175">
    <property type="entry name" value="Na/ntran_symport"/>
</dbReference>
<dbReference type="PANTHER" id="PTHR11616">
    <property type="entry name" value="SODIUM/CHLORIDE DEPENDENT TRANSPORTER"/>
    <property type="match status" value="1"/>
</dbReference>
<feature type="transmembrane region" description="Helical" evidence="9">
    <location>
        <begin position="601"/>
        <end position="624"/>
    </location>
</feature>
<evidence type="ECO:0000256" key="5">
    <source>
        <dbReference type="ARBA" id="ARBA00022847"/>
    </source>
</evidence>
<feature type="transmembrane region" description="Helical" evidence="9">
    <location>
        <begin position="326"/>
        <end position="349"/>
    </location>
</feature>
<name>A0AAW1N7F6_POPJA</name>
<protein>
    <submittedName>
        <fullName evidence="10">Sodium:neurotransmitter symporter family</fullName>
    </submittedName>
</protein>
<feature type="transmembrane region" description="Helical" evidence="9">
    <location>
        <begin position="571"/>
        <end position="589"/>
    </location>
</feature>
<dbReference type="GO" id="GO:0046872">
    <property type="term" value="F:metal ion binding"/>
    <property type="evidence" value="ECO:0007669"/>
    <property type="project" value="UniProtKB-KW"/>
</dbReference>
<dbReference type="EMBL" id="JASPKY010000008">
    <property type="protein sequence ID" value="KAK9754288.1"/>
    <property type="molecule type" value="Genomic_DNA"/>
</dbReference>
<organism evidence="10 11">
    <name type="scientific">Popillia japonica</name>
    <name type="common">Japanese beetle</name>
    <dbReference type="NCBI Taxonomy" id="7064"/>
    <lineage>
        <taxon>Eukaryota</taxon>
        <taxon>Metazoa</taxon>
        <taxon>Ecdysozoa</taxon>
        <taxon>Arthropoda</taxon>
        <taxon>Hexapoda</taxon>
        <taxon>Insecta</taxon>
        <taxon>Pterygota</taxon>
        <taxon>Neoptera</taxon>
        <taxon>Endopterygota</taxon>
        <taxon>Coleoptera</taxon>
        <taxon>Polyphaga</taxon>
        <taxon>Scarabaeiformia</taxon>
        <taxon>Scarabaeidae</taxon>
        <taxon>Rutelinae</taxon>
        <taxon>Popillia</taxon>
    </lineage>
</organism>
<feature type="transmembrane region" description="Helical" evidence="9">
    <location>
        <begin position="494"/>
        <end position="517"/>
    </location>
</feature>
<evidence type="ECO:0000256" key="7">
    <source>
        <dbReference type="ARBA" id="ARBA00023136"/>
    </source>
</evidence>
<proteinExistence type="inferred from homology"/>
<feature type="transmembrane region" description="Helical" evidence="9">
    <location>
        <begin position="399"/>
        <end position="420"/>
    </location>
</feature>
<evidence type="ECO:0000256" key="1">
    <source>
        <dbReference type="ARBA" id="ARBA00004141"/>
    </source>
</evidence>
<dbReference type="Proteomes" id="UP001458880">
    <property type="component" value="Unassembled WGS sequence"/>
</dbReference>
<evidence type="ECO:0000313" key="11">
    <source>
        <dbReference type="Proteomes" id="UP001458880"/>
    </source>
</evidence>
<evidence type="ECO:0000256" key="9">
    <source>
        <dbReference type="SAM" id="Phobius"/>
    </source>
</evidence>
<gene>
    <name evidence="10" type="ORF">QE152_g1320</name>
</gene>
<dbReference type="GO" id="GO:0015293">
    <property type="term" value="F:symporter activity"/>
    <property type="evidence" value="ECO:0007669"/>
    <property type="project" value="UniProtKB-KW"/>
</dbReference>
<keyword evidence="4 9" id="KW-0812">Transmembrane</keyword>
<feature type="transmembrane region" description="Helical" evidence="9">
    <location>
        <begin position="135"/>
        <end position="165"/>
    </location>
</feature>
<comment type="similarity">
    <text evidence="2">Belongs to the sodium:neurotransmitter symporter (SNF) (TC 2.A.22) family.</text>
</comment>
<keyword evidence="11" id="KW-1185">Reference proteome</keyword>
<dbReference type="AlphaFoldDB" id="A0AAW1N7F6"/>
<evidence type="ECO:0000256" key="2">
    <source>
        <dbReference type="ARBA" id="ARBA00006459"/>
    </source>
</evidence>
<sequence length="699" mass="80048">MMKTKASRESRQVEARFRAQAEKAYERYKISKELEETQRLKRKAAEVENYHETISDAKGMYIIGSRKQDCSTDVTSISSLVTFAGVKDGVSKGVKKFFKNMLTDRKFELNWQEFMCITFYLQVPISYMVRHITMIYRWGALLVLTVYVIIGIFIAMPVYMLLMFLGNYGRKSYIKFWDCVPVLKGVAYAVILMTVVQEVSNATVACMFVDYLASTIPAKSTPWYNCNFVSDSDKSWCYARAPEGGYNVTCCSQKHDNCGQNDLYKSFNYSSYYYFKQHVLAFHMSNGENRTNLQTIVLIITFWTTVLFVLLIGLKRVRVVMTVLNVLILVTLFVAVTLLSFFTSTYGMFAELKSNFDDVLNYKFWVEVATYSLQRELAGDVITFSAMSSPGISTTVDTICIYTLKFLFLALLTVWTSIGLKMVQNFYRIRDPKCLGADGLTVMFGVFPELSSLIGSSKSLVLSYLVILIYWSFSVTVYTLNSLVGAVYEEFPRIVTFKLMVCGVLCVTCCVSNILAVNSNIKGLYEIFFTEQHSQMKVILVFSTLLGIYLYSLNRLSNDYHFTYGQKLHTFWIYGAKIAMMLVVGLGLLRSFSRFEQFTMLEFVPTILMVIPILTGAMVTFLNYKTGKRATCVSPDPMWGPPDAAHRRARRKFDPKRDLRYRSALQTCKHACLLRGVALANEIKYWRNKRFTQYGVKID</sequence>
<comment type="subcellular location">
    <subcellularLocation>
        <location evidence="1">Membrane</location>
        <topology evidence="1">Multi-pass membrane protein</topology>
    </subcellularLocation>
</comment>
<feature type="transmembrane region" description="Helical" evidence="9">
    <location>
        <begin position="293"/>
        <end position="314"/>
    </location>
</feature>
<dbReference type="InterPro" id="IPR037272">
    <property type="entry name" value="SNS_sf"/>
</dbReference>
<keyword evidence="7 9" id="KW-0472">Membrane</keyword>
<evidence type="ECO:0000313" key="10">
    <source>
        <dbReference type="EMBL" id="KAK9754288.1"/>
    </source>
</evidence>
<accession>A0AAW1N7F6</accession>
<dbReference type="SUPFAM" id="SSF161070">
    <property type="entry name" value="SNF-like"/>
    <property type="match status" value="1"/>
</dbReference>
<dbReference type="PANTHER" id="PTHR11616:SF240">
    <property type="entry name" value="BLOATED TUBULES, ISOFORM B-RELATED"/>
    <property type="match status" value="1"/>
</dbReference>
<feature type="transmembrane region" description="Helical" evidence="9">
    <location>
        <begin position="538"/>
        <end position="556"/>
    </location>
</feature>
<evidence type="ECO:0000256" key="4">
    <source>
        <dbReference type="ARBA" id="ARBA00022692"/>
    </source>
</evidence>
<dbReference type="PROSITE" id="PS50267">
    <property type="entry name" value="NA_NEUROTRAN_SYMP_3"/>
    <property type="match status" value="1"/>
</dbReference>
<dbReference type="GO" id="GO:0005886">
    <property type="term" value="C:plasma membrane"/>
    <property type="evidence" value="ECO:0007669"/>
    <property type="project" value="TreeGrafter"/>
</dbReference>
<dbReference type="GO" id="GO:0006865">
    <property type="term" value="P:amino acid transport"/>
    <property type="evidence" value="ECO:0007669"/>
    <property type="project" value="TreeGrafter"/>
</dbReference>
<feature type="binding site" evidence="8">
    <location>
        <position position="372"/>
    </location>
    <ligand>
        <name>Na(+)</name>
        <dbReference type="ChEBI" id="CHEBI:29101"/>
        <label>1</label>
    </ligand>
</feature>
<keyword evidence="6 9" id="KW-1133">Transmembrane helix</keyword>